<dbReference type="PRINTS" id="PR00146">
    <property type="entry name" value="DHPICSNTHASE"/>
</dbReference>
<evidence type="ECO:0000256" key="2">
    <source>
        <dbReference type="ARBA" id="ARBA00023239"/>
    </source>
</evidence>
<gene>
    <name evidence="6" type="ORF">SAMN04488554_2270</name>
</gene>
<evidence type="ECO:0000256" key="1">
    <source>
        <dbReference type="ARBA" id="ARBA00007592"/>
    </source>
</evidence>
<keyword evidence="2 3" id="KW-0456">Lyase</keyword>
<reference evidence="7" key="1">
    <citation type="submission" date="2016-10" db="EMBL/GenBank/DDBJ databases">
        <authorList>
            <person name="Varghese N."/>
            <person name="Submissions S."/>
        </authorList>
    </citation>
    <scope>NUCLEOTIDE SEQUENCE [LARGE SCALE GENOMIC DNA]</scope>
    <source>
        <strain evidence="7">DSM 21368</strain>
    </source>
</reference>
<name>A0A1H5KHN8_9MICO</name>
<feature type="active site" description="Schiff-base intermediate with substrate" evidence="4">
    <location>
        <position position="164"/>
    </location>
</feature>
<dbReference type="Proteomes" id="UP000199220">
    <property type="component" value="Unassembled WGS sequence"/>
</dbReference>
<evidence type="ECO:0000256" key="4">
    <source>
        <dbReference type="PIRSR" id="PIRSR001365-1"/>
    </source>
</evidence>
<evidence type="ECO:0000313" key="6">
    <source>
        <dbReference type="EMBL" id="SEE64293.1"/>
    </source>
</evidence>
<dbReference type="PANTHER" id="PTHR12128:SF66">
    <property type="entry name" value="4-HYDROXY-2-OXOGLUTARATE ALDOLASE, MITOCHONDRIAL"/>
    <property type="match status" value="1"/>
</dbReference>
<organism evidence="6 7">
    <name type="scientific">Ruania alba</name>
    <dbReference type="NCBI Taxonomy" id="648782"/>
    <lineage>
        <taxon>Bacteria</taxon>
        <taxon>Bacillati</taxon>
        <taxon>Actinomycetota</taxon>
        <taxon>Actinomycetes</taxon>
        <taxon>Micrococcales</taxon>
        <taxon>Ruaniaceae</taxon>
        <taxon>Ruania</taxon>
    </lineage>
</organism>
<dbReference type="InterPro" id="IPR002220">
    <property type="entry name" value="DapA-like"/>
</dbReference>
<feature type="binding site" evidence="5">
    <location>
        <position position="48"/>
    </location>
    <ligand>
        <name>pyruvate</name>
        <dbReference type="ChEBI" id="CHEBI:15361"/>
    </ligand>
</feature>
<keyword evidence="7" id="KW-1185">Reference proteome</keyword>
<accession>A0A1H5KHN8</accession>
<dbReference type="PIRSF" id="PIRSF001365">
    <property type="entry name" value="DHDPS"/>
    <property type="match status" value="1"/>
</dbReference>
<dbReference type="STRING" id="648782.SAMN04488554_2270"/>
<dbReference type="Gene3D" id="3.20.20.70">
    <property type="entry name" value="Aldolase class I"/>
    <property type="match status" value="1"/>
</dbReference>
<dbReference type="CDD" id="cd00408">
    <property type="entry name" value="DHDPS-like"/>
    <property type="match status" value="1"/>
</dbReference>
<comment type="similarity">
    <text evidence="1 3">Belongs to the DapA family.</text>
</comment>
<dbReference type="RefSeq" id="WP_175477058.1">
    <property type="nucleotide sequence ID" value="NZ_FNTX01000002.1"/>
</dbReference>
<proteinExistence type="inferred from homology"/>
<feature type="binding site" evidence="5">
    <location>
        <position position="206"/>
    </location>
    <ligand>
        <name>pyruvate</name>
        <dbReference type="ChEBI" id="CHEBI:15361"/>
    </ligand>
</feature>
<dbReference type="GO" id="GO:0008840">
    <property type="term" value="F:4-hydroxy-tetrahydrodipicolinate synthase activity"/>
    <property type="evidence" value="ECO:0007669"/>
    <property type="project" value="TreeGrafter"/>
</dbReference>
<dbReference type="EMBL" id="FNTX01000002">
    <property type="protein sequence ID" value="SEE64293.1"/>
    <property type="molecule type" value="Genomic_DNA"/>
</dbReference>
<protein>
    <submittedName>
        <fullName evidence="6">4-hydroxy-tetrahydrodipicolinate synthase</fullName>
    </submittedName>
</protein>
<sequence>MTASRTCSIISAVPVPFTPAGDLDTDTFAATLRAIDAHVDGALIAGTTGEFPALDDAERLELFRVGVDVLGADRVIAHLGHGSTRQVLRLAEGTAALGISRFALLSPYYLPTDDDGVVEFFDALCRAHPAASVYAYLFPERTGMDVSAEVLGRVMALPGMVGVKLSGGASEQIAEYAAVLRDGQELYSGNDATLPGVLDAGGTGVVSGVSSAFPETFSRLARALRSGDEQEIAAAQADAAGVVALAGPSVTRLKAALAARSGASWSSRMALPTVDTATQAEIRTAVAQHG</sequence>
<dbReference type="InterPro" id="IPR013785">
    <property type="entry name" value="Aldolase_TIM"/>
</dbReference>
<dbReference type="SUPFAM" id="SSF51569">
    <property type="entry name" value="Aldolase"/>
    <property type="match status" value="1"/>
</dbReference>
<evidence type="ECO:0000256" key="5">
    <source>
        <dbReference type="PIRSR" id="PIRSR001365-2"/>
    </source>
</evidence>
<dbReference type="SMART" id="SM01130">
    <property type="entry name" value="DHDPS"/>
    <property type="match status" value="1"/>
</dbReference>
<evidence type="ECO:0000256" key="3">
    <source>
        <dbReference type="PIRNR" id="PIRNR001365"/>
    </source>
</evidence>
<feature type="active site" description="Proton donor/acceptor" evidence="4">
    <location>
        <position position="136"/>
    </location>
</feature>
<evidence type="ECO:0000313" key="7">
    <source>
        <dbReference type="Proteomes" id="UP000199220"/>
    </source>
</evidence>
<dbReference type="Pfam" id="PF00701">
    <property type="entry name" value="DHDPS"/>
    <property type="match status" value="1"/>
</dbReference>
<dbReference type="PANTHER" id="PTHR12128">
    <property type="entry name" value="DIHYDRODIPICOLINATE SYNTHASE"/>
    <property type="match status" value="1"/>
</dbReference>
<dbReference type="AlphaFoldDB" id="A0A1H5KHN8"/>